<proteinExistence type="predicted"/>
<accession>A0ABN2SAA4</accession>
<gene>
    <name evidence="1" type="ORF">GCM10009799_05620</name>
</gene>
<comment type="caution">
    <text evidence="1">The sequence shown here is derived from an EMBL/GenBank/DDBJ whole genome shotgun (WGS) entry which is preliminary data.</text>
</comment>
<sequence>MLIYDGNCGFCTRSVRLTERLPVRVTLTPRQEIDLAEVGVDQSRAEREVLWVSCSGRVAGGADAVAELLTHARGVWPLAGHMMKLPVIRPLAAGVYRVVASHRYRLPGVTPACQLPPEQRPGR</sequence>
<name>A0ABN2SAA4_9ACTN</name>
<reference evidence="1 2" key="1">
    <citation type="journal article" date="2019" name="Int. J. Syst. Evol. Microbiol.">
        <title>The Global Catalogue of Microorganisms (GCM) 10K type strain sequencing project: providing services to taxonomists for standard genome sequencing and annotation.</title>
        <authorList>
            <consortium name="The Broad Institute Genomics Platform"/>
            <consortium name="The Broad Institute Genome Sequencing Center for Infectious Disease"/>
            <person name="Wu L."/>
            <person name="Ma J."/>
        </authorList>
    </citation>
    <scope>NUCLEOTIDE SEQUENCE [LARGE SCALE GENOMIC DNA]</scope>
    <source>
        <strain evidence="1 2">JCM 15313</strain>
    </source>
</reference>
<dbReference type="Proteomes" id="UP001501585">
    <property type="component" value="Unassembled WGS sequence"/>
</dbReference>
<organism evidence="1 2">
    <name type="scientific">Nocardiopsis rhodophaea</name>
    <dbReference type="NCBI Taxonomy" id="280238"/>
    <lineage>
        <taxon>Bacteria</taxon>
        <taxon>Bacillati</taxon>
        <taxon>Actinomycetota</taxon>
        <taxon>Actinomycetes</taxon>
        <taxon>Streptosporangiales</taxon>
        <taxon>Nocardiopsidaceae</taxon>
        <taxon>Nocardiopsis</taxon>
    </lineage>
</organism>
<protein>
    <recommendedName>
        <fullName evidence="3">DUF393 domain-containing protein</fullName>
    </recommendedName>
</protein>
<dbReference type="Pfam" id="PF04134">
    <property type="entry name" value="DCC1-like"/>
    <property type="match status" value="1"/>
</dbReference>
<keyword evidence="2" id="KW-1185">Reference proteome</keyword>
<evidence type="ECO:0000313" key="2">
    <source>
        <dbReference type="Proteomes" id="UP001501585"/>
    </source>
</evidence>
<dbReference type="EMBL" id="BAAAPC010000002">
    <property type="protein sequence ID" value="GAA1983251.1"/>
    <property type="molecule type" value="Genomic_DNA"/>
</dbReference>
<dbReference type="InterPro" id="IPR007263">
    <property type="entry name" value="DCC1-like"/>
</dbReference>
<evidence type="ECO:0000313" key="1">
    <source>
        <dbReference type="EMBL" id="GAA1983251.1"/>
    </source>
</evidence>
<evidence type="ECO:0008006" key="3">
    <source>
        <dbReference type="Google" id="ProtNLM"/>
    </source>
</evidence>